<gene>
    <name evidence="2" type="ORF">KHC33_04115</name>
</gene>
<feature type="region of interest" description="Disordered" evidence="1">
    <location>
        <begin position="1"/>
        <end position="21"/>
    </location>
</feature>
<protein>
    <recommendedName>
        <fullName evidence="4">SHOCT domain-containing protein</fullName>
    </recommendedName>
</protein>
<accession>A0A8E7B266</accession>
<dbReference type="InterPro" id="IPR011990">
    <property type="entry name" value="TPR-like_helical_dom_sf"/>
</dbReference>
<dbReference type="SUPFAM" id="SSF48439">
    <property type="entry name" value="Protein prenylyltransferase"/>
    <property type="match status" value="1"/>
</dbReference>
<reference evidence="2 3" key="1">
    <citation type="submission" date="2021-05" db="EMBL/GenBank/DDBJ databases">
        <title>A novel Methanospirillum isolate from a pyrite-forming mixed culture.</title>
        <authorList>
            <person name="Bunk B."/>
            <person name="Sproer C."/>
            <person name="Spring S."/>
            <person name="Pester M."/>
        </authorList>
    </citation>
    <scope>NUCLEOTIDE SEQUENCE [LARGE SCALE GENOMIC DNA]</scope>
    <source>
        <strain evidence="2 3">J.3.6.1-F.2.7.3</strain>
    </source>
</reference>
<sequence length="342" mass="40565">MGFFSRNSKKPNSTSDQTKSSIDHIIKSESNFSSYEQYLNLLDELKHTNIKEWIKNYSQYLNARLITYLNVSHNVDIAIKIADIYCKEFFITPMTFFGLILYTSLFNDKKNLEKYSDIICDYIDQPKEESQYRKELYVNGQRTLDSGDYRDILGQYKIDVQWDNGQFFQFGGSYINGIDTRFYTTKKSIWEYKYQLLIDLGKFDTALLFLDNRQKLFGETLKILMLKIETLELLGKQKDKLDLLNFLLLKYPNNLISLEKRMNFYLENHDYERALNDINLILSIKPTMELQKTRDEIIDKINNNNSSVNINSDIETQLKLKYAKGEISEDEYLRKRKILEFD</sequence>
<evidence type="ECO:0000256" key="1">
    <source>
        <dbReference type="SAM" id="MobiDB-lite"/>
    </source>
</evidence>
<evidence type="ECO:0008006" key="4">
    <source>
        <dbReference type="Google" id="ProtNLM"/>
    </source>
</evidence>
<dbReference type="Gene3D" id="1.25.40.10">
    <property type="entry name" value="Tetratricopeptide repeat domain"/>
    <property type="match status" value="1"/>
</dbReference>
<evidence type="ECO:0000313" key="2">
    <source>
        <dbReference type="EMBL" id="QVV89708.1"/>
    </source>
</evidence>
<dbReference type="AlphaFoldDB" id="A0A8E7B266"/>
<dbReference type="GeneID" id="65096341"/>
<dbReference type="RefSeq" id="WP_214420498.1">
    <property type="nucleotide sequence ID" value="NZ_CP075546.1"/>
</dbReference>
<evidence type="ECO:0000313" key="3">
    <source>
        <dbReference type="Proteomes" id="UP000680656"/>
    </source>
</evidence>
<dbReference type="EMBL" id="CP075546">
    <property type="protein sequence ID" value="QVV89708.1"/>
    <property type="molecule type" value="Genomic_DNA"/>
</dbReference>
<keyword evidence="3" id="KW-1185">Reference proteome</keyword>
<organism evidence="2 3">
    <name type="scientific">Methanospirillum purgamenti</name>
    <dbReference type="NCBI Taxonomy" id="2834276"/>
    <lineage>
        <taxon>Archaea</taxon>
        <taxon>Methanobacteriati</taxon>
        <taxon>Methanobacteriota</taxon>
        <taxon>Stenosarchaea group</taxon>
        <taxon>Methanomicrobia</taxon>
        <taxon>Methanomicrobiales</taxon>
        <taxon>Methanospirillaceae</taxon>
        <taxon>Methanospirillum</taxon>
    </lineage>
</organism>
<proteinExistence type="predicted"/>
<dbReference type="KEGG" id="mrtj:KHC33_04115"/>
<dbReference type="Proteomes" id="UP000680656">
    <property type="component" value="Chromosome"/>
</dbReference>
<feature type="compositionally biased region" description="Polar residues" evidence="1">
    <location>
        <begin position="10"/>
        <end position="20"/>
    </location>
</feature>
<name>A0A8E7B266_9EURY</name>